<keyword evidence="1" id="KW-0175">Coiled coil</keyword>
<protein>
    <submittedName>
        <fullName evidence="2">Uncharacterized protein</fullName>
    </submittedName>
</protein>
<dbReference type="EMBL" id="BMJJ01000006">
    <property type="protein sequence ID" value="GGD22302.1"/>
    <property type="molecule type" value="Genomic_DNA"/>
</dbReference>
<name>A0A916XYN7_9HYPH</name>
<comment type="caution">
    <text evidence="2">The sequence shown here is derived from an EMBL/GenBank/DDBJ whole genome shotgun (WGS) entry which is preliminary data.</text>
</comment>
<reference evidence="2" key="2">
    <citation type="submission" date="2020-09" db="EMBL/GenBank/DDBJ databases">
        <authorList>
            <person name="Sun Q."/>
            <person name="Zhou Y."/>
        </authorList>
    </citation>
    <scope>NUCLEOTIDE SEQUENCE</scope>
    <source>
        <strain evidence="2">CGMCC 1.15493</strain>
    </source>
</reference>
<keyword evidence="3" id="KW-1185">Reference proteome</keyword>
<reference evidence="2" key="1">
    <citation type="journal article" date="2014" name="Int. J. Syst. Evol. Microbiol.">
        <title>Complete genome sequence of Corynebacterium casei LMG S-19264T (=DSM 44701T), isolated from a smear-ripened cheese.</title>
        <authorList>
            <consortium name="US DOE Joint Genome Institute (JGI-PGF)"/>
            <person name="Walter F."/>
            <person name="Albersmeier A."/>
            <person name="Kalinowski J."/>
            <person name="Ruckert C."/>
        </authorList>
    </citation>
    <scope>NUCLEOTIDE SEQUENCE</scope>
    <source>
        <strain evidence="2">CGMCC 1.15493</strain>
    </source>
</reference>
<organism evidence="2 3">
    <name type="scientific">Aureimonas glaciei</name>
    <dbReference type="NCBI Taxonomy" id="1776957"/>
    <lineage>
        <taxon>Bacteria</taxon>
        <taxon>Pseudomonadati</taxon>
        <taxon>Pseudomonadota</taxon>
        <taxon>Alphaproteobacteria</taxon>
        <taxon>Hyphomicrobiales</taxon>
        <taxon>Aurantimonadaceae</taxon>
        <taxon>Aureimonas</taxon>
    </lineage>
</organism>
<gene>
    <name evidence="2" type="ORF">GCM10011335_26470</name>
</gene>
<dbReference type="AlphaFoldDB" id="A0A916XYN7"/>
<sequence>MTPFRDDRTRLSYRQAPRTPEGRFDLWLGDAPSLEDVADGMLHRLKRQNSALEQLKQALDENLAEAPRTHKDACL</sequence>
<dbReference type="Proteomes" id="UP000613160">
    <property type="component" value="Unassembled WGS sequence"/>
</dbReference>
<accession>A0A916XYN7</accession>
<evidence type="ECO:0000256" key="1">
    <source>
        <dbReference type="SAM" id="Coils"/>
    </source>
</evidence>
<evidence type="ECO:0000313" key="2">
    <source>
        <dbReference type="EMBL" id="GGD22302.1"/>
    </source>
</evidence>
<evidence type="ECO:0000313" key="3">
    <source>
        <dbReference type="Proteomes" id="UP000613160"/>
    </source>
</evidence>
<dbReference type="RefSeq" id="WP_188851361.1">
    <property type="nucleotide sequence ID" value="NZ_BMJJ01000006.1"/>
</dbReference>
<proteinExistence type="predicted"/>
<feature type="coiled-coil region" evidence="1">
    <location>
        <begin position="38"/>
        <end position="65"/>
    </location>
</feature>